<sequence>MKWILTVSILITGLISGFFLFYSSPSVDNFQETIAHYPIDENKKFTKASTTIDLIDEMDEDEYTLLWKTDSEFDENSYLSHDISLLFEDGRLKETMSLAVDNDNKLSQKMKLNGEDSGHFEAITFHYRQINYDNEITKSVQTMSYDQLYILDSPLSSIEIFKEPNSEAQKEGKRILDTIIQQNLEYTWEELINYFHIQAENYHHVPLTHLAKHNQQALPNLSIDETKELLATTWRGLYKYYFLGVEKHDGTVKSPIGSSVPLVLFHKSYSHIIIIFTNEDGAKYNIVKNTGRF</sequence>
<organism evidence="1 2">
    <name type="scientific">Anaerobacillus arseniciselenatis</name>
    <dbReference type="NCBI Taxonomy" id="85682"/>
    <lineage>
        <taxon>Bacteria</taxon>
        <taxon>Bacillati</taxon>
        <taxon>Bacillota</taxon>
        <taxon>Bacilli</taxon>
        <taxon>Bacillales</taxon>
        <taxon>Bacillaceae</taxon>
        <taxon>Anaerobacillus</taxon>
    </lineage>
</organism>
<reference evidence="1 2" key="1">
    <citation type="submission" date="2016-10" db="EMBL/GenBank/DDBJ databases">
        <title>Draft genome sequences of four alkaliphilic bacteria belonging to the Anaerobacillus genus.</title>
        <authorList>
            <person name="Bassil N.M."/>
            <person name="Lloyd J.R."/>
        </authorList>
    </citation>
    <scope>NUCLEOTIDE SEQUENCE [LARGE SCALE GENOMIC DNA]</scope>
    <source>
        <strain evidence="1 2">DSM 15340</strain>
    </source>
</reference>
<keyword evidence="2" id="KW-1185">Reference proteome</keyword>
<proteinExistence type="predicted"/>
<evidence type="ECO:0000313" key="2">
    <source>
        <dbReference type="Proteomes" id="UP000180098"/>
    </source>
</evidence>
<gene>
    <name evidence="1" type="ORF">BKP35_03665</name>
</gene>
<comment type="caution">
    <text evidence="1">The sequence shown here is derived from an EMBL/GenBank/DDBJ whole genome shotgun (WGS) entry which is preliminary data.</text>
</comment>
<dbReference type="AlphaFoldDB" id="A0A1S2LU99"/>
<evidence type="ECO:0000313" key="1">
    <source>
        <dbReference type="EMBL" id="OIJ16089.1"/>
    </source>
</evidence>
<dbReference type="RefSeq" id="WP_071312014.1">
    <property type="nucleotide sequence ID" value="NZ_MLQQ01000001.1"/>
</dbReference>
<accession>A0A1S2LU99</accession>
<name>A0A1S2LU99_9BACI</name>
<dbReference type="EMBL" id="MLQQ01000001">
    <property type="protein sequence ID" value="OIJ16089.1"/>
    <property type="molecule type" value="Genomic_DNA"/>
</dbReference>
<protein>
    <submittedName>
        <fullName evidence="1">Uncharacterized protein</fullName>
    </submittedName>
</protein>
<dbReference type="OrthoDB" id="2959394at2"/>
<dbReference type="Proteomes" id="UP000180098">
    <property type="component" value="Unassembled WGS sequence"/>
</dbReference>